<proteinExistence type="predicted"/>
<dbReference type="Gene3D" id="2.40.160.20">
    <property type="match status" value="1"/>
</dbReference>
<accession>A0A1U6IV63</accession>
<dbReference type="SUPFAM" id="SSF56925">
    <property type="entry name" value="OMPA-like"/>
    <property type="match status" value="1"/>
</dbReference>
<dbReference type="RefSeq" id="WP_079731999.1">
    <property type="nucleotide sequence ID" value="NZ_FVZE01000016.1"/>
</dbReference>
<dbReference type="STRING" id="428990.SAMN06295987_11627"/>
<evidence type="ECO:0000256" key="1">
    <source>
        <dbReference type="SAM" id="SignalP"/>
    </source>
</evidence>
<evidence type="ECO:0000313" key="3">
    <source>
        <dbReference type="Proteomes" id="UP000190989"/>
    </source>
</evidence>
<dbReference type="EMBL" id="FVZE01000016">
    <property type="protein sequence ID" value="SLK11904.1"/>
    <property type="molecule type" value="Genomic_DNA"/>
</dbReference>
<dbReference type="Proteomes" id="UP000190989">
    <property type="component" value="Unassembled WGS sequence"/>
</dbReference>
<organism evidence="2 3">
    <name type="scientific">Novosphingobium mathurense</name>
    <dbReference type="NCBI Taxonomy" id="428990"/>
    <lineage>
        <taxon>Bacteria</taxon>
        <taxon>Pseudomonadati</taxon>
        <taxon>Pseudomonadota</taxon>
        <taxon>Alphaproteobacteria</taxon>
        <taxon>Sphingomonadales</taxon>
        <taxon>Sphingomonadaceae</taxon>
        <taxon>Novosphingobium</taxon>
    </lineage>
</organism>
<dbReference type="AlphaFoldDB" id="A0A1U6IV63"/>
<dbReference type="InterPro" id="IPR011250">
    <property type="entry name" value="OMP/PagP_B-barrel"/>
</dbReference>
<protein>
    <submittedName>
        <fullName evidence="2">Outer membrane immunogenic protein</fullName>
    </submittedName>
</protein>
<sequence length="209" mass="22510">MIKTFVSSLGAAAVLVLAQPAIAQSVDEASAETGGGTTFRGIRVEGNFGGDRFQSEGNHDTNFGYGATVGFDGTMGDRFVIGAEGSYWRAEGWAENCTTLPDTNSICHKAFEEWGAAVRAGYLATPDLLIFGKAGYVNGEQRRRIDDADGNQLVYDHYRADGYQVGGGVEYDIVKGSTPIYANVQYVFSDYHGHSARHRVMGGIGVRFK</sequence>
<keyword evidence="1" id="KW-0732">Signal</keyword>
<name>A0A1U6IV63_9SPHN</name>
<gene>
    <name evidence="2" type="ORF">SAMN06295987_11627</name>
</gene>
<reference evidence="3" key="1">
    <citation type="submission" date="2017-02" db="EMBL/GenBank/DDBJ databases">
        <authorList>
            <person name="Varghese N."/>
            <person name="Submissions S."/>
        </authorList>
    </citation>
    <scope>NUCLEOTIDE SEQUENCE [LARGE SCALE GENOMIC DNA]</scope>
    <source>
        <strain evidence="3">SM117</strain>
    </source>
</reference>
<feature type="chain" id="PRO_5012030027" evidence="1">
    <location>
        <begin position="24"/>
        <end position="209"/>
    </location>
</feature>
<evidence type="ECO:0000313" key="2">
    <source>
        <dbReference type="EMBL" id="SLK11904.1"/>
    </source>
</evidence>
<keyword evidence="3" id="KW-1185">Reference proteome</keyword>
<feature type="signal peptide" evidence="1">
    <location>
        <begin position="1"/>
        <end position="23"/>
    </location>
</feature>